<protein>
    <submittedName>
        <fullName evidence="1">DNA alkylation repair protein</fullName>
    </submittedName>
</protein>
<organism evidence="1 2">
    <name type="scientific">Bacteroides caccae</name>
    <dbReference type="NCBI Taxonomy" id="47678"/>
    <lineage>
        <taxon>Bacteria</taxon>
        <taxon>Pseudomonadati</taxon>
        <taxon>Bacteroidota</taxon>
        <taxon>Bacteroidia</taxon>
        <taxon>Bacteroidales</taxon>
        <taxon>Bacteroidaceae</taxon>
        <taxon>Bacteroides</taxon>
    </lineage>
</organism>
<dbReference type="PANTHER" id="PTHR34070:SF1">
    <property type="entry name" value="DNA ALKYLATION REPAIR PROTEIN"/>
    <property type="match status" value="1"/>
</dbReference>
<sequence>MKTTTAENIRKELKALADPKYRKFHSYLLPGTDNILGVRIPQLRTMAKEIIKKDDWRPFVETANTNYYEETMLQGMIIGLAKMNLDEQINYISLFIPRINNWTVCDIFSSELKTAVRKGKETVWQFIQPYLKSQKEFEIRFGIVMLFHYINEEHIDSLLAYADLFKHEAYYARMAMAWMISICFIKFPQKTMKYLQQSKLDDWTYNKAIQKTIESLRINKETKDTLRTMKRR</sequence>
<dbReference type="InterPro" id="IPR016024">
    <property type="entry name" value="ARM-type_fold"/>
</dbReference>
<evidence type="ECO:0000313" key="1">
    <source>
        <dbReference type="EMBL" id="KAA5489235.1"/>
    </source>
</evidence>
<dbReference type="CDD" id="cd06561">
    <property type="entry name" value="AlkD_like"/>
    <property type="match status" value="1"/>
</dbReference>
<dbReference type="Pfam" id="PF08713">
    <property type="entry name" value="DNA_alkylation"/>
    <property type="match status" value="1"/>
</dbReference>
<proteinExistence type="predicted"/>
<accession>A0A6A1JTY4</accession>
<gene>
    <name evidence="1" type="ORF">F2Y35_16100</name>
</gene>
<dbReference type="Gene3D" id="1.25.10.90">
    <property type="match status" value="1"/>
</dbReference>
<dbReference type="SUPFAM" id="SSF48371">
    <property type="entry name" value="ARM repeat"/>
    <property type="match status" value="1"/>
</dbReference>
<dbReference type="AlphaFoldDB" id="A0A6A1JTY4"/>
<dbReference type="RefSeq" id="WP_149928412.1">
    <property type="nucleotide sequence ID" value="NZ_VVYE01000017.1"/>
</dbReference>
<dbReference type="PANTHER" id="PTHR34070">
    <property type="entry name" value="ARMADILLO-TYPE FOLD"/>
    <property type="match status" value="1"/>
</dbReference>
<evidence type="ECO:0000313" key="2">
    <source>
        <dbReference type="Proteomes" id="UP000491168"/>
    </source>
</evidence>
<dbReference type="InterPro" id="IPR014825">
    <property type="entry name" value="DNA_alkylation"/>
</dbReference>
<dbReference type="Proteomes" id="UP000491168">
    <property type="component" value="Unassembled WGS sequence"/>
</dbReference>
<comment type="caution">
    <text evidence="1">The sequence shown here is derived from an EMBL/GenBank/DDBJ whole genome shotgun (WGS) entry which is preliminary data.</text>
</comment>
<name>A0A6A1JTY4_9BACE</name>
<dbReference type="EMBL" id="VVYF01000017">
    <property type="protein sequence ID" value="KAA5489235.1"/>
    <property type="molecule type" value="Genomic_DNA"/>
</dbReference>
<reference evidence="1 2" key="1">
    <citation type="journal article" date="2019" name="Nat. Med.">
        <title>A library of human gut bacterial isolates paired with longitudinal multiomics data enables mechanistic microbiome research.</title>
        <authorList>
            <person name="Poyet M."/>
            <person name="Groussin M."/>
            <person name="Gibbons S.M."/>
            <person name="Avila-Pacheco J."/>
            <person name="Jiang X."/>
            <person name="Kearney S.M."/>
            <person name="Perrotta A.R."/>
            <person name="Berdy B."/>
            <person name="Zhao S."/>
            <person name="Lieberman T.D."/>
            <person name="Swanson P.K."/>
            <person name="Smith M."/>
            <person name="Roesemann S."/>
            <person name="Alexander J.E."/>
            <person name="Rich S.A."/>
            <person name="Livny J."/>
            <person name="Vlamakis H."/>
            <person name="Clish C."/>
            <person name="Bullock K."/>
            <person name="Deik A."/>
            <person name="Scott J."/>
            <person name="Pierce K.A."/>
            <person name="Xavier R.J."/>
            <person name="Alm E.J."/>
        </authorList>
    </citation>
    <scope>NUCLEOTIDE SEQUENCE [LARGE SCALE GENOMIC DNA]</scope>
    <source>
        <strain evidence="1 2">BIOML-A21</strain>
    </source>
</reference>